<dbReference type="Pfam" id="PF13385">
    <property type="entry name" value="Laminin_G_3"/>
    <property type="match status" value="1"/>
</dbReference>
<dbReference type="Proteomes" id="UP000204235">
    <property type="component" value="Segment"/>
</dbReference>
<sequence length="235" mass="25672">MLEAILLGKKNGFVPGEQPYIGYNFEKGLSTGKQVISLTNLVASDVVTPPVALSGYSKALFTGTKQFPIIPLTSMDVGTGDFTIEFPFYCTQTSNGYTTLMYQRPNTSSWGGLIMRFGDNGYGNRLQVSTQPDIGNSNYSTSTTRATGTNRWIHFVMQRRNGKISVYLNGVKQGLAVFTGSDYSLTERDSLTNIAASTIFQIGDGTASNLYIPEFACYRKARYSANFTPSFPIAA</sequence>
<dbReference type="EMBL" id="KF623294">
    <property type="protein sequence ID" value="AGX01918.1"/>
    <property type="molecule type" value="Genomic_DNA"/>
</dbReference>
<accession>W8D0J4</accession>
<proteinExistence type="predicted"/>
<protein>
    <submittedName>
        <fullName evidence="1">Uncharacterized protein</fullName>
    </submittedName>
</protein>
<name>W8D0J4_9CAUD</name>
<dbReference type="KEGG" id="vg:18501086"/>
<dbReference type="InterPro" id="IPR013320">
    <property type="entry name" value="ConA-like_dom_sf"/>
</dbReference>
<dbReference type="Gene3D" id="2.60.120.200">
    <property type="match status" value="1"/>
</dbReference>
<evidence type="ECO:0000313" key="2">
    <source>
        <dbReference type="Proteomes" id="UP000204235"/>
    </source>
</evidence>
<dbReference type="SUPFAM" id="SSF49899">
    <property type="entry name" value="Concanavalin A-like lectins/glucanases"/>
    <property type="match status" value="1"/>
</dbReference>
<organism evidence="1 2">
    <name type="scientific">Erwinia phage PhiEaH1</name>
    <dbReference type="NCBI Taxonomy" id="1401669"/>
    <lineage>
        <taxon>Viruses</taxon>
        <taxon>Duplodnaviria</taxon>
        <taxon>Heunggongvirae</taxon>
        <taxon>Uroviricota</taxon>
        <taxon>Caudoviricetes</taxon>
        <taxon>Chimalliviridae</taxon>
        <taxon>Iapetusvirus</taxon>
        <taxon>Iapetusvirus EaH1</taxon>
    </lineage>
</organism>
<dbReference type="OrthoDB" id="37655at10239"/>
<dbReference type="GeneID" id="18501086"/>
<evidence type="ECO:0000313" key="1">
    <source>
        <dbReference type="EMBL" id="AGX01918.1"/>
    </source>
</evidence>
<reference evidence="1 2" key="1">
    <citation type="journal article" date="2014" name="FEMS Microbiol. Lett.">
        <title>The genome of the Erwinia amylovora phage PhiEaH1 reveals greater diversity and broadens the applicability of phages for the treatment of fire blight.</title>
        <authorList>
            <person name="Meczker K."/>
            <person name="Domotor D."/>
            <person name="Vass J."/>
            <person name="Rakhely G."/>
            <person name="Schneider G."/>
            <person name="Kovacs T."/>
        </authorList>
    </citation>
    <scope>NUCLEOTIDE SEQUENCE [LARGE SCALE GENOMIC DNA]</scope>
</reference>
<keyword evidence="2" id="KW-1185">Reference proteome</keyword>
<dbReference type="RefSeq" id="YP_009010249.1">
    <property type="nucleotide sequence ID" value="NC_023610.1"/>
</dbReference>